<protein>
    <submittedName>
        <fullName evidence="3">Uncharacterized protein</fullName>
    </submittedName>
</protein>
<comment type="similarity">
    <text evidence="1 2">Belongs to the endosulfine family.</text>
</comment>
<reference evidence="3" key="1">
    <citation type="submission" date="2021-01" db="EMBL/GenBank/DDBJ databases">
        <authorList>
            <person name="Corre E."/>
            <person name="Pelletier E."/>
            <person name="Niang G."/>
            <person name="Scheremetjew M."/>
            <person name="Finn R."/>
            <person name="Kale V."/>
            <person name="Holt S."/>
            <person name="Cochrane G."/>
            <person name="Meng A."/>
            <person name="Brown T."/>
            <person name="Cohen L."/>
        </authorList>
    </citation>
    <scope>NUCLEOTIDE SEQUENCE</scope>
    <source>
        <strain evidence="3">CCMP219</strain>
    </source>
</reference>
<dbReference type="EMBL" id="HBEC01026835">
    <property type="protein sequence ID" value="CAD8294086.1"/>
    <property type="molecule type" value="Transcribed_RNA"/>
</dbReference>
<dbReference type="Pfam" id="PF04667">
    <property type="entry name" value="Endosulfine"/>
    <property type="match status" value="1"/>
</dbReference>
<dbReference type="InterPro" id="IPR006760">
    <property type="entry name" value="Endosulphine"/>
</dbReference>
<sequence>MATVEASLRADALADDVQQRLLIERHGNLRSREARALMIAKLHHNRKWFDSGEYFLTKEGKLIQDVLPGGESVETLPPKLSKTSAWKMRSPPPPAVVAPTGMHVPVANVSDY</sequence>
<dbReference type="AlphaFoldDB" id="A0A7R9VG56"/>
<proteinExistence type="inferred from homology"/>
<evidence type="ECO:0000256" key="1">
    <source>
        <dbReference type="ARBA" id="ARBA00010520"/>
    </source>
</evidence>
<evidence type="ECO:0000256" key="2">
    <source>
        <dbReference type="RuleBase" id="RU363120"/>
    </source>
</evidence>
<accession>A0A7R9VG56</accession>
<organism evidence="3">
    <name type="scientific">Chlamydomonas euryale</name>
    <dbReference type="NCBI Taxonomy" id="1486919"/>
    <lineage>
        <taxon>Eukaryota</taxon>
        <taxon>Viridiplantae</taxon>
        <taxon>Chlorophyta</taxon>
        <taxon>core chlorophytes</taxon>
        <taxon>Chlorophyceae</taxon>
        <taxon>CS clade</taxon>
        <taxon>Chlamydomonadales</taxon>
        <taxon>Chlamydomonadaceae</taxon>
        <taxon>Chlamydomonas</taxon>
    </lineage>
</organism>
<name>A0A7R9VG56_9CHLO</name>
<evidence type="ECO:0000313" key="3">
    <source>
        <dbReference type="EMBL" id="CAD8294086.1"/>
    </source>
</evidence>
<gene>
    <name evidence="3" type="ORF">CEUR00632_LOCUS12352</name>
</gene>